<reference evidence="2" key="1">
    <citation type="journal article" date="2020" name="New Phytol.">
        <title>Comparative genomics reveals dynamic genome evolution in host specialist ectomycorrhizal fungi.</title>
        <authorList>
            <person name="Lofgren L.A."/>
            <person name="Nguyen N.H."/>
            <person name="Vilgalys R."/>
            <person name="Ruytinx J."/>
            <person name="Liao H.L."/>
            <person name="Branco S."/>
            <person name="Kuo A."/>
            <person name="LaButti K."/>
            <person name="Lipzen A."/>
            <person name="Andreopoulos W."/>
            <person name="Pangilinan J."/>
            <person name="Riley R."/>
            <person name="Hundley H."/>
            <person name="Na H."/>
            <person name="Barry K."/>
            <person name="Grigoriev I.V."/>
            <person name="Stajich J.E."/>
            <person name="Kennedy P.G."/>
        </authorList>
    </citation>
    <scope>NUCLEOTIDE SEQUENCE</scope>
    <source>
        <strain evidence="2">FC203</strain>
    </source>
</reference>
<comment type="caution">
    <text evidence="2">The sequence shown here is derived from an EMBL/GenBank/DDBJ whole genome shotgun (WGS) entry which is preliminary data.</text>
</comment>
<accession>A0AAD4E7G7</accession>
<feature type="compositionally biased region" description="Polar residues" evidence="1">
    <location>
        <begin position="105"/>
        <end position="115"/>
    </location>
</feature>
<sequence length="289" mass="31992">MLKDASDIVFYNYPNDHTPLPQVPLKNTFTALLQSGCTPVLIVAGSQHSTRTSRPSACVQDANNVSSNTRKHMLSSATDPPPKKATTMHFLSPLDTDEEDKDEGNSPSSPPTQEGSFYEEFVPHPDDNDNDNKAKSGNGDDASQMTQISVPYSLAPLMAEDAGEPSQKHTFHGGTSMLRTHVVHNKKTHFQVYRQWCEAGGITMHPRAIPPSQDLMETQMTLDASLVLRPPAFTKDSLLEYIMELIVTEDKAIQLIDKPAFRCLLQYARPSLTEKDILHCTKLTDTIKA</sequence>
<keyword evidence="3" id="KW-1185">Reference proteome</keyword>
<dbReference type="Proteomes" id="UP001195769">
    <property type="component" value="Unassembled WGS sequence"/>
</dbReference>
<feature type="compositionally biased region" description="Basic and acidic residues" evidence="1">
    <location>
        <begin position="121"/>
        <end position="134"/>
    </location>
</feature>
<dbReference type="EMBL" id="JABBWK010000024">
    <property type="protein sequence ID" value="KAG1900995.1"/>
    <property type="molecule type" value="Genomic_DNA"/>
</dbReference>
<proteinExistence type="predicted"/>
<name>A0AAD4E7G7_9AGAM</name>
<feature type="region of interest" description="Disordered" evidence="1">
    <location>
        <begin position="65"/>
        <end position="145"/>
    </location>
</feature>
<dbReference type="GeneID" id="64661247"/>
<dbReference type="AlphaFoldDB" id="A0AAD4E7G7"/>
<evidence type="ECO:0000313" key="2">
    <source>
        <dbReference type="EMBL" id="KAG1900995.1"/>
    </source>
</evidence>
<evidence type="ECO:0000256" key="1">
    <source>
        <dbReference type="SAM" id="MobiDB-lite"/>
    </source>
</evidence>
<organism evidence="2 3">
    <name type="scientific">Suillus fuscotomentosus</name>
    <dbReference type="NCBI Taxonomy" id="1912939"/>
    <lineage>
        <taxon>Eukaryota</taxon>
        <taxon>Fungi</taxon>
        <taxon>Dikarya</taxon>
        <taxon>Basidiomycota</taxon>
        <taxon>Agaricomycotina</taxon>
        <taxon>Agaricomycetes</taxon>
        <taxon>Agaricomycetidae</taxon>
        <taxon>Boletales</taxon>
        <taxon>Suillineae</taxon>
        <taxon>Suillaceae</taxon>
        <taxon>Suillus</taxon>
    </lineage>
</organism>
<gene>
    <name evidence="2" type="ORF">F5891DRAFT_1188091</name>
</gene>
<evidence type="ECO:0000313" key="3">
    <source>
        <dbReference type="Proteomes" id="UP001195769"/>
    </source>
</evidence>
<dbReference type="RefSeq" id="XP_041226571.1">
    <property type="nucleotide sequence ID" value="XM_041366949.1"/>
</dbReference>
<protein>
    <submittedName>
        <fullName evidence="2">Uncharacterized protein</fullName>
    </submittedName>
</protein>